<keyword evidence="1" id="KW-1133">Transmembrane helix</keyword>
<dbReference type="RefSeq" id="WP_193119841.1">
    <property type="nucleotide sequence ID" value="NZ_JADBGI010000001.1"/>
</dbReference>
<keyword evidence="1" id="KW-0812">Transmembrane</keyword>
<accession>A0ABR9P020</accession>
<evidence type="ECO:0000313" key="4">
    <source>
        <dbReference type="Proteomes" id="UP000806528"/>
    </source>
</evidence>
<name>A0ABR9P020_9ACTN</name>
<gene>
    <name evidence="3" type="ORF">IDM40_00460</name>
</gene>
<evidence type="ECO:0000256" key="1">
    <source>
        <dbReference type="SAM" id="Phobius"/>
    </source>
</evidence>
<feature type="transmembrane region" description="Helical" evidence="1">
    <location>
        <begin position="16"/>
        <end position="37"/>
    </location>
</feature>
<dbReference type="Proteomes" id="UP000806528">
    <property type="component" value="Unassembled WGS sequence"/>
</dbReference>
<organism evidence="3 4">
    <name type="scientific">Nocardiopsis coralli</name>
    <dbReference type="NCBI Taxonomy" id="2772213"/>
    <lineage>
        <taxon>Bacteria</taxon>
        <taxon>Bacillati</taxon>
        <taxon>Actinomycetota</taxon>
        <taxon>Actinomycetes</taxon>
        <taxon>Streptosporangiales</taxon>
        <taxon>Nocardiopsidaceae</taxon>
        <taxon>Nocardiopsis</taxon>
    </lineage>
</organism>
<evidence type="ECO:0000313" key="3">
    <source>
        <dbReference type="EMBL" id="MBE2997177.1"/>
    </source>
</evidence>
<dbReference type="EMBL" id="JADBGI010000001">
    <property type="protein sequence ID" value="MBE2997177.1"/>
    <property type="molecule type" value="Genomic_DNA"/>
</dbReference>
<dbReference type="InterPro" id="IPR012495">
    <property type="entry name" value="TadE-like_dom"/>
</dbReference>
<dbReference type="Pfam" id="PF07811">
    <property type="entry name" value="TadE"/>
    <property type="match status" value="1"/>
</dbReference>
<reference evidence="3 4" key="1">
    <citation type="submission" date="2020-09" db="EMBL/GenBank/DDBJ databases">
        <title>Diversity and distribution of actinomycetes associated with coral in the coast of Hainan.</title>
        <authorList>
            <person name="Li F."/>
        </authorList>
    </citation>
    <scope>NUCLEOTIDE SEQUENCE [LARGE SCALE GENOMIC DNA]</scope>
    <source>
        <strain evidence="3 4">HNM0947</strain>
    </source>
</reference>
<evidence type="ECO:0000259" key="2">
    <source>
        <dbReference type="Pfam" id="PF07811"/>
    </source>
</evidence>
<comment type="caution">
    <text evidence="3">The sequence shown here is derived from an EMBL/GenBank/DDBJ whole genome shotgun (WGS) entry which is preliminary data.</text>
</comment>
<feature type="domain" description="TadE-like" evidence="2">
    <location>
        <begin position="12"/>
        <end position="48"/>
    </location>
</feature>
<protein>
    <submittedName>
        <fullName evidence="3">Pilus assembly protein</fullName>
    </submittedName>
</protein>
<keyword evidence="1" id="KW-0472">Membrane</keyword>
<keyword evidence="4" id="KW-1185">Reference proteome</keyword>
<proteinExistence type="predicted"/>
<sequence>MRSHRRVEGDAGSTELVVATPVMLLLLALLVQVGLWAHADHLTQTIADHGHAQTRVLEGTEEQGHARAQEVAGQLQGELLQELTISVERTDAQARVEVSATVPTVLPGLDWPVSSQVTGPVERATEEP</sequence>